<keyword evidence="2" id="KW-1133">Transmembrane helix</keyword>
<feature type="region of interest" description="Disordered" evidence="1">
    <location>
        <begin position="151"/>
        <end position="171"/>
    </location>
</feature>
<protein>
    <submittedName>
        <fullName evidence="3">Uncharacterized protein</fullName>
    </submittedName>
</protein>
<keyword evidence="2" id="KW-0812">Transmembrane</keyword>
<keyword evidence="2" id="KW-0472">Membrane</keyword>
<evidence type="ECO:0000256" key="2">
    <source>
        <dbReference type="SAM" id="Phobius"/>
    </source>
</evidence>
<proteinExistence type="predicted"/>
<name>A0A9W7FZY8_9STRA</name>
<comment type="caution">
    <text evidence="3">The sequence shown here is derived from an EMBL/GenBank/DDBJ whole genome shotgun (WGS) entry which is preliminary data.</text>
</comment>
<reference evidence="4" key="1">
    <citation type="journal article" date="2023" name="Commun. Biol.">
        <title>Genome analysis of Parmales, the sister group of diatoms, reveals the evolutionary specialization of diatoms from phago-mixotrophs to photoautotrophs.</title>
        <authorList>
            <person name="Ban H."/>
            <person name="Sato S."/>
            <person name="Yoshikawa S."/>
            <person name="Yamada K."/>
            <person name="Nakamura Y."/>
            <person name="Ichinomiya M."/>
            <person name="Sato N."/>
            <person name="Blanc-Mathieu R."/>
            <person name="Endo H."/>
            <person name="Kuwata A."/>
            <person name="Ogata H."/>
        </authorList>
    </citation>
    <scope>NUCLEOTIDE SEQUENCE [LARGE SCALE GENOMIC DNA]</scope>
</reference>
<feature type="compositionally biased region" description="Basic and acidic residues" evidence="1">
    <location>
        <begin position="151"/>
        <end position="163"/>
    </location>
</feature>
<keyword evidence="4" id="KW-1185">Reference proteome</keyword>
<organism evidence="3 4">
    <name type="scientific">Triparma columacea</name>
    <dbReference type="NCBI Taxonomy" id="722753"/>
    <lineage>
        <taxon>Eukaryota</taxon>
        <taxon>Sar</taxon>
        <taxon>Stramenopiles</taxon>
        <taxon>Ochrophyta</taxon>
        <taxon>Bolidophyceae</taxon>
        <taxon>Parmales</taxon>
        <taxon>Triparmaceae</taxon>
        <taxon>Triparma</taxon>
    </lineage>
</organism>
<dbReference type="OrthoDB" id="10371762at2759"/>
<dbReference type="Proteomes" id="UP001165065">
    <property type="component" value="Unassembled WGS sequence"/>
</dbReference>
<feature type="transmembrane region" description="Helical" evidence="2">
    <location>
        <begin position="180"/>
        <end position="205"/>
    </location>
</feature>
<dbReference type="AlphaFoldDB" id="A0A9W7FZY8"/>
<evidence type="ECO:0000313" key="4">
    <source>
        <dbReference type="Proteomes" id="UP001165065"/>
    </source>
</evidence>
<evidence type="ECO:0000313" key="3">
    <source>
        <dbReference type="EMBL" id="GMI26511.1"/>
    </source>
</evidence>
<gene>
    <name evidence="3" type="ORF">TrCOL_g1047</name>
</gene>
<dbReference type="EMBL" id="BRYA01000630">
    <property type="protein sequence ID" value="GMI26511.1"/>
    <property type="molecule type" value="Genomic_DNA"/>
</dbReference>
<sequence>MPDSTNASWIFVDEEKKAKEGAIEKSLSWVEVGVPEGTTELEWEFRSDWIGSSGKKTKAATFKSVKAFVEGFLDEKAKKQWGGQLIEEQLKEVRDHGTLFVKRSLPVGYENDAKKRKKAEVPPEKLLLPAFVVDLVLCRYCSGVRRAEGKRRVEGKSEDKEGEGGEEGEEGQRTSLIETLVPIVMILFFAILFCASAAVILYIGLLTIARDSVRDSSTYSAQYVSLINDVLKFILRKESEEEDDVGQCVTSY</sequence>
<evidence type="ECO:0000256" key="1">
    <source>
        <dbReference type="SAM" id="MobiDB-lite"/>
    </source>
</evidence>
<accession>A0A9W7FZY8</accession>